<reference evidence="2 3" key="1">
    <citation type="submission" date="2015-09" db="EMBL/GenBank/DDBJ databases">
        <title>Sorangium comparison.</title>
        <authorList>
            <person name="Zaburannyi N."/>
            <person name="Bunk B."/>
            <person name="Overmann J."/>
            <person name="Mueller R."/>
        </authorList>
    </citation>
    <scope>NUCLEOTIDE SEQUENCE [LARGE SCALE GENOMIC DNA]</scope>
    <source>
        <strain evidence="2 3">So ce26</strain>
    </source>
</reference>
<dbReference type="InterPro" id="IPR017438">
    <property type="entry name" value="ATP-NAD_kinase_N"/>
</dbReference>
<dbReference type="InterPro" id="IPR016064">
    <property type="entry name" value="NAD/diacylglycerol_kinase_sf"/>
</dbReference>
<protein>
    <recommendedName>
        <fullName evidence="1">DAGKc domain-containing protein</fullName>
    </recommendedName>
</protein>
<feature type="domain" description="DAGKc" evidence="1">
    <location>
        <begin position="27"/>
        <end position="103"/>
    </location>
</feature>
<dbReference type="InterPro" id="IPR001206">
    <property type="entry name" value="Diacylglycerol_kinase_cat_dom"/>
</dbReference>
<dbReference type="Proteomes" id="UP000238348">
    <property type="component" value="Chromosome"/>
</dbReference>
<dbReference type="SUPFAM" id="SSF111331">
    <property type="entry name" value="NAD kinase/diacylglycerol kinase-like"/>
    <property type="match status" value="1"/>
</dbReference>
<dbReference type="AlphaFoldDB" id="A0A2L0EXI8"/>
<name>A0A2L0EXI8_SORCE</name>
<proteinExistence type="predicted"/>
<sequence length="343" mass="35781">MRRVALLLNRNAQRVTPELVAWARSAAARPGDVFATATLEEARAAAEAILAGGYGAVCVGGGDGTFSRAAQDFLALAPDHVPALLPLRLGGGNAIHDVCGASPPTPAGLLSDLARAGGDEAPAPLRLIEVEGRLAHFVGTGIDAKHIEDFDALIKGKLRNGPLRPLSRGIPAIVLTVLLRTLPRLVLEPRLCARIVSTGAAAERLDDAGRPTGDPLPEGAVLYDGDITIMAAATVSQYSRDITFFPFADALSDRFQLRVSSAGPAEVLLHLPSVFDGTYRNPRTLLDFAVTGARIELSLPSPFHIGGDLQAAAGAFTMALSPHVVPVLRRPGGARSAPPAPRP</sequence>
<dbReference type="OrthoDB" id="5504398at2"/>
<organism evidence="2 3">
    <name type="scientific">Sorangium cellulosum</name>
    <name type="common">Polyangium cellulosum</name>
    <dbReference type="NCBI Taxonomy" id="56"/>
    <lineage>
        <taxon>Bacteria</taxon>
        <taxon>Pseudomonadati</taxon>
        <taxon>Myxococcota</taxon>
        <taxon>Polyangia</taxon>
        <taxon>Polyangiales</taxon>
        <taxon>Polyangiaceae</taxon>
        <taxon>Sorangium</taxon>
    </lineage>
</organism>
<evidence type="ECO:0000259" key="1">
    <source>
        <dbReference type="Pfam" id="PF00781"/>
    </source>
</evidence>
<dbReference type="Pfam" id="PF00781">
    <property type="entry name" value="DAGK_cat"/>
    <property type="match status" value="1"/>
</dbReference>
<evidence type="ECO:0000313" key="2">
    <source>
        <dbReference type="EMBL" id="AUX43959.1"/>
    </source>
</evidence>
<dbReference type="EMBL" id="CP012673">
    <property type="protein sequence ID" value="AUX43959.1"/>
    <property type="molecule type" value="Genomic_DNA"/>
</dbReference>
<evidence type="ECO:0000313" key="3">
    <source>
        <dbReference type="Proteomes" id="UP000238348"/>
    </source>
</evidence>
<gene>
    <name evidence="2" type="ORF">SOCE26_054160</name>
</gene>
<accession>A0A2L0EXI8</accession>
<dbReference type="GO" id="GO:0016301">
    <property type="term" value="F:kinase activity"/>
    <property type="evidence" value="ECO:0007669"/>
    <property type="project" value="InterPro"/>
</dbReference>
<dbReference type="Gene3D" id="3.40.50.10330">
    <property type="entry name" value="Probable inorganic polyphosphate/atp-NAD kinase, domain 1"/>
    <property type="match status" value="1"/>
</dbReference>
<dbReference type="RefSeq" id="WP_104982555.1">
    <property type="nucleotide sequence ID" value="NZ_CP012673.1"/>
</dbReference>